<dbReference type="SUPFAM" id="SSF110395">
    <property type="entry name" value="CutC-like"/>
    <property type="match status" value="1"/>
</dbReference>
<feature type="non-terminal residue" evidence="3">
    <location>
        <position position="122"/>
    </location>
</feature>
<dbReference type="Pfam" id="PF03932">
    <property type="entry name" value="CutC"/>
    <property type="match status" value="1"/>
</dbReference>
<accession>A0A381VGM5</accession>
<comment type="similarity">
    <text evidence="1">Belongs to the CutC family.</text>
</comment>
<proteinExistence type="inferred from homology"/>
<dbReference type="InterPro" id="IPR005627">
    <property type="entry name" value="CutC-like"/>
</dbReference>
<sequence>MPHEILVEACVDSVDSAIAAEAGGAHRIELCAALREGGLTPSAGTIAVTRQRTTIEIQVMIRPRGGDFLYSDTEFASMQRDVEMAKRLGSNGVVFGLLTPDGKVDVRRTEQLTEQARPMAVT</sequence>
<evidence type="ECO:0000313" key="3">
    <source>
        <dbReference type="EMBL" id="SVA38928.1"/>
    </source>
</evidence>
<dbReference type="PANTHER" id="PTHR12598:SF0">
    <property type="entry name" value="COPPER HOMEOSTASIS PROTEIN CUTC HOMOLOG"/>
    <property type="match status" value="1"/>
</dbReference>
<dbReference type="Gene3D" id="3.20.20.380">
    <property type="entry name" value="Copper homeostasis (CutC) domain"/>
    <property type="match status" value="1"/>
</dbReference>
<organism evidence="3">
    <name type="scientific">marine metagenome</name>
    <dbReference type="NCBI Taxonomy" id="408172"/>
    <lineage>
        <taxon>unclassified sequences</taxon>
        <taxon>metagenomes</taxon>
        <taxon>ecological metagenomes</taxon>
    </lineage>
</organism>
<dbReference type="InterPro" id="IPR036822">
    <property type="entry name" value="CutC-like_dom_sf"/>
</dbReference>
<name>A0A381VGM5_9ZZZZ</name>
<dbReference type="GO" id="GO:0005507">
    <property type="term" value="F:copper ion binding"/>
    <property type="evidence" value="ECO:0007669"/>
    <property type="project" value="TreeGrafter"/>
</dbReference>
<dbReference type="PANTHER" id="PTHR12598">
    <property type="entry name" value="COPPER HOMEOSTASIS PROTEIN CUTC"/>
    <property type="match status" value="1"/>
</dbReference>
<dbReference type="EMBL" id="UINC01008657">
    <property type="protein sequence ID" value="SVA38928.1"/>
    <property type="molecule type" value="Genomic_DNA"/>
</dbReference>
<gene>
    <name evidence="3" type="ORF">METZ01_LOCUS91782</name>
</gene>
<evidence type="ECO:0000256" key="1">
    <source>
        <dbReference type="ARBA" id="ARBA00007768"/>
    </source>
</evidence>
<protein>
    <recommendedName>
        <fullName evidence="2">Copper homeostasis protein cutC homolog</fullName>
    </recommendedName>
</protein>
<reference evidence="3" key="1">
    <citation type="submission" date="2018-05" db="EMBL/GenBank/DDBJ databases">
        <authorList>
            <person name="Lanie J.A."/>
            <person name="Ng W.-L."/>
            <person name="Kazmierczak K.M."/>
            <person name="Andrzejewski T.M."/>
            <person name="Davidsen T.M."/>
            <person name="Wayne K.J."/>
            <person name="Tettelin H."/>
            <person name="Glass J.I."/>
            <person name="Rusch D."/>
            <person name="Podicherti R."/>
            <person name="Tsui H.-C.T."/>
            <person name="Winkler M.E."/>
        </authorList>
    </citation>
    <scope>NUCLEOTIDE SEQUENCE</scope>
</reference>
<evidence type="ECO:0000256" key="2">
    <source>
        <dbReference type="ARBA" id="ARBA00019014"/>
    </source>
</evidence>
<dbReference type="AlphaFoldDB" id="A0A381VGM5"/>